<dbReference type="AlphaFoldDB" id="A0A2V1DPK5"/>
<keyword evidence="3" id="KW-1185">Reference proteome</keyword>
<feature type="compositionally biased region" description="Polar residues" evidence="1">
    <location>
        <begin position="1"/>
        <end position="20"/>
    </location>
</feature>
<gene>
    <name evidence="2" type="ORF">DM02DRAFT_655911</name>
</gene>
<feature type="region of interest" description="Disordered" evidence="1">
    <location>
        <begin position="144"/>
        <end position="236"/>
    </location>
</feature>
<feature type="compositionally biased region" description="Polar residues" evidence="1">
    <location>
        <begin position="195"/>
        <end position="215"/>
    </location>
</feature>
<sequence>MVTTRSSNNPKPTSPPQATESFKEQESQDEYSHNDGSVYEDTPEPADPASSQAPAPPMPPPVRPAAGPTPAYRAAVKAYHEEQVEWLIITRDNNRPDPYGTQSTTSGPLTWNTVADLYRQRYGGTKVITQQAVSKRYLKHRNKFLQNHPNYPKSIEYTNNIRPQKRRSESIDDGQTEPQSRKRARTDHHEEADTNPATHSISSNNDEGPHNNTIANPIGSPGINAEAASFGPSEQYDDSTLNELDFLLEDNSNLLVGAGGVDVQNNLGGDQSLLNMFENPSSLPGENWDPLLPLADENGGFNDHAVDNFQGEVFNNAPIYNGNEGGQWGTDSQFAFEPSPPYYDHNPIAEPHRDSDVDFRHVIVTVTNDEGEDLGQVYIPEHHLLYRSPWLLNQTWTLESPELNVTIKAKRLLGVERYAMCLDPKFSRSHTLTDIDINMRQCSKINWTIEEHVELYVIATQFDDEEIKDQILRKWKDMLANGGNIVISRHALNDLYIGTPPDHMGVKDRARKFWSEVVHCAGLRHHVIALGGEDLEEELYNDLLDLVDEDSGVKTPWELDNETFAERFLCSINGGSSGSDDSNVEVSIEYDTLAARLMAAQGWYNNDMIPMIARMLRDAHYGAMGLVENSP</sequence>
<dbReference type="OrthoDB" id="3799546at2759"/>
<evidence type="ECO:0000313" key="3">
    <source>
        <dbReference type="Proteomes" id="UP000244855"/>
    </source>
</evidence>
<name>A0A2V1DPK5_9PLEO</name>
<feature type="region of interest" description="Disordered" evidence="1">
    <location>
        <begin position="1"/>
        <end position="69"/>
    </location>
</feature>
<evidence type="ECO:0000313" key="2">
    <source>
        <dbReference type="EMBL" id="PVH99948.1"/>
    </source>
</evidence>
<dbReference type="Proteomes" id="UP000244855">
    <property type="component" value="Unassembled WGS sequence"/>
</dbReference>
<proteinExistence type="predicted"/>
<evidence type="ECO:0000256" key="1">
    <source>
        <dbReference type="SAM" id="MobiDB-lite"/>
    </source>
</evidence>
<dbReference type="EMBL" id="KZ805382">
    <property type="protein sequence ID" value="PVH99948.1"/>
    <property type="molecule type" value="Genomic_DNA"/>
</dbReference>
<protein>
    <submittedName>
        <fullName evidence="2">Uncharacterized protein</fullName>
    </submittedName>
</protein>
<organism evidence="2 3">
    <name type="scientific">Periconia macrospinosa</name>
    <dbReference type="NCBI Taxonomy" id="97972"/>
    <lineage>
        <taxon>Eukaryota</taxon>
        <taxon>Fungi</taxon>
        <taxon>Dikarya</taxon>
        <taxon>Ascomycota</taxon>
        <taxon>Pezizomycotina</taxon>
        <taxon>Dothideomycetes</taxon>
        <taxon>Pleosporomycetidae</taxon>
        <taxon>Pleosporales</taxon>
        <taxon>Massarineae</taxon>
        <taxon>Periconiaceae</taxon>
        <taxon>Periconia</taxon>
    </lineage>
</organism>
<feature type="compositionally biased region" description="Basic and acidic residues" evidence="1">
    <location>
        <begin position="21"/>
        <end position="33"/>
    </location>
</feature>
<accession>A0A2V1DPK5</accession>
<feature type="compositionally biased region" description="Pro residues" evidence="1">
    <location>
        <begin position="54"/>
        <end position="63"/>
    </location>
</feature>
<reference evidence="2 3" key="1">
    <citation type="journal article" date="2018" name="Sci. Rep.">
        <title>Comparative genomics provides insights into the lifestyle and reveals functional heterogeneity of dark septate endophytic fungi.</title>
        <authorList>
            <person name="Knapp D.G."/>
            <person name="Nemeth J.B."/>
            <person name="Barry K."/>
            <person name="Hainaut M."/>
            <person name="Henrissat B."/>
            <person name="Johnson J."/>
            <person name="Kuo A."/>
            <person name="Lim J.H.P."/>
            <person name="Lipzen A."/>
            <person name="Nolan M."/>
            <person name="Ohm R.A."/>
            <person name="Tamas L."/>
            <person name="Grigoriev I.V."/>
            <person name="Spatafora J.W."/>
            <person name="Nagy L.G."/>
            <person name="Kovacs G.M."/>
        </authorList>
    </citation>
    <scope>NUCLEOTIDE SEQUENCE [LARGE SCALE GENOMIC DNA]</scope>
    <source>
        <strain evidence="2 3">DSE2036</strain>
    </source>
</reference>